<keyword evidence="3" id="KW-1185">Reference proteome</keyword>
<sequence length="224" mass="25870">MLIVKPKGYREIPTKGVVENHWHNLLSVNSPTLIATSSKFSPSNKILKQSPKSRHLKIRPTPKPSPTPSPVNKTFQDSQTNTELETPKTFNSLLAPTKSKLLFTKKTSQKRKIPLEKLQRVKVFDFKPGQLYGKIRSSTPQNLDSCFHDFSTEKLRLRTKSTKNEPRKCPTFSIFEVEFPKAQNKKKLPKASSSHEWMRCSNVNASWANIRNYDRMEKYDEFSF</sequence>
<evidence type="ECO:0000313" key="2">
    <source>
        <dbReference type="EMBL" id="CAG9327312.1"/>
    </source>
</evidence>
<dbReference type="Proteomes" id="UP001162131">
    <property type="component" value="Unassembled WGS sequence"/>
</dbReference>
<proteinExistence type="predicted"/>
<gene>
    <name evidence="2" type="ORF">BSTOLATCC_MIC43351</name>
</gene>
<feature type="compositionally biased region" description="Basic residues" evidence="1">
    <location>
        <begin position="51"/>
        <end position="60"/>
    </location>
</feature>
<reference evidence="2" key="1">
    <citation type="submission" date="2021-09" db="EMBL/GenBank/DDBJ databases">
        <authorList>
            <consortium name="AG Swart"/>
            <person name="Singh M."/>
            <person name="Singh A."/>
            <person name="Seah K."/>
            <person name="Emmerich C."/>
        </authorList>
    </citation>
    <scope>NUCLEOTIDE SEQUENCE</scope>
    <source>
        <strain evidence="2">ATCC30299</strain>
    </source>
</reference>
<accession>A0AAU9JGZ6</accession>
<dbReference type="EMBL" id="CAJZBQ010000043">
    <property type="protein sequence ID" value="CAG9327312.1"/>
    <property type="molecule type" value="Genomic_DNA"/>
</dbReference>
<name>A0AAU9JGZ6_9CILI</name>
<organism evidence="2 3">
    <name type="scientific">Blepharisma stoltei</name>
    <dbReference type="NCBI Taxonomy" id="1481888"/>
    <lineage>
        <taxon>Eukaryota</taxon>
        <taxon>Sar</taxon>
        <taxon>Alveolata</taxon>
        <taxon>Ciliophora</taxon>
        <taxon>Postciliodesmatophora</taxon>
        <taxon>Heterotrichea</taxon>
        <taxon>Heterotrichida</taxon>
        <taxon>Blepharismidae</taxon>
        <taxon>Blepharisma</taxon>
    </lineage>
</organism>
<protein>
    <submittedName>
        <fullName evidence="2">Uncharacterized protein</fullName>
    </submittedName>
</protein>
<dbReference type="AlphaFoldDB" id="A0AAU9JGZ6"/>
<feature type="region of interest" description="Disordered" evidence="1">
    <location>
        <begin position="43"/>
        <end position="83"/>
    </location>
</feature>
<evidence type="ECO:0000313" key="3">
    <source>
        <dbReference type="Proteomes" id="UP001162131"/>
    </source>
</evidence>
<comment type="caution">
    <text evidence="2">The sequence shown here is derived from an EMBL/GenBank/DDBJ whole genome shotgun (WGS) entry which is preliminary data.</text>
</comment>
<feature type="compositionally biased region" description="Polar residues" evidence="1">
    <location>
        <begin position="71"/>
        <end position="83"/>
    </location>
</feature>
<evidence type="ECO:0000256" key="1">
    <source>
        <dbReference type="SAM" id="MobiDB-lite"/>
    </source>
</evidence>